<accession>A0A6A6IFL1</accession>
<dbReference type="EMBL" id="ML987195">
    <property type="protein sequence ID" value="KAF2248977.1"/>
    <property type="molecule type" value="Genomic_DNA"/>
</dbReference>
<organism evidence="1 2">
    <name type="scientific">Trematosphaeria pertusa</name>
    <dbReference type="NCBI Taxonomy" id="390896"/>
    <lineage>
        <taxon>Eukaryota</taxon>
        <taxon>Fungi</taxon>
        <taxon>Dikarya</taxon>
        <taxon>Ascomycota</taxon>
        <taxon>Pezizomycotina</taxon>
        <taxon>Dothideomycetes</taxon>
        <taxon>Pleosporomycetidae</taxon>
        <taxon>Pleosporales</taxon>
        <taxon>Massarineae</taxon>
        <taxon>Trematosphaeriaceae</taxon>
        <taxon>Trematosphaeria</taxon>
    </lineage>
</organism>
<dbReference type="RefSeq" id="XP_033683981.1">
    <property type="nucleotide sequence ID" value="XM_033826825.1"/>
</dbReference>
<sequence>MSEAEERQDLKASSHLGGGFMLKEARLSSGIPRGLQSQGRGANVAPSDLQRHQRGSLNPILALSILWRRRGDLPASSLALENRTKFRKVVKVESKKPEHQAQLDGSRSPLKPILPLKQEDLIENLIPGFGLTRARIIGPINSSRGSSNLLIGNPLRVQCLGSSPGLRNTESWHEKLETPLPMPNRLATAEASPFTGMDWNAWDSHIQTGGPNGISKGSVYGVLHCDTPGCRRQNGFLTPSNLLRHKKSVHRIRLSDDKCQCASENCKACKAKGRIWPRLDNFKQHVARMHRDEDADDLIRRSKHKLNHQSETPPSPHTISQGALPEARGNILQPAFALKKPFHLADRGPSCLYRHYTISQDTTNTEFQNRRRLLAVKDRTTVIPAKSKSTSGEALSVIGSNRNLGPLRSLMEQSSCMG</sequence>
<dbReference type="GeneID" id="54580155"/>
<dbReference type="Proteomes" id="UP000800094">
    <property type="component" value="Unassembled WGS sequence"/>
</dbReference>
<dbReference type="AlphaFoldDB" id="A0A6A6IFL1"/>
<proteinExistence type="predicted"/>
<name>A0A6A6IFL1_9PLEO</name>
<evidence type="ECO:0000313" key="1">
    <source>
        <dbReference type="EMBL" id="KAF2248977.1"/>
    </source>
</evidence>
<dbReference type="OrthoDB" id="3924079at2759"/>
<protein>
    <recommendedName>
        <fullName evidence="3">C2H2-type domain-containing protein</fullName>
    </recommendedName>
</protein>
<evidence type="ECO:0000313" key="2">
    <source>
        <dbReference type="Proteomes" id="UP000800094"/>
    </source>
</evidence>
<keyword evidence="2" id="KW-1185">Reference proteome</keyword>
<gene>
    <name evidence="1" type="ORF">BU26DRAFT_505089</name>
</gene>
<reference evidence="1" key="1">
    <citation type="journal article" date="2020" name="Stud. Mycol.">
        <title>101 Dothideomycetes genomes: a test case for predicting lifestyles and emergence of pathogens.</title>
        <authorList>
            <person name="Haridas S."/>
            <person name="Albert R."/>
            <person name="Binder M."/>
            <person name="Bloem J."/>
            <person name="Labutti K."/>
            <person name="Salamov A."/>
            <person name="Andreopoulos B."/>
            <person name="Baker S."/>
            <person name="Barry K."/>
            <person name="Bills G."/>
            <person name="Bluhm B."/>
            <person name="Cannon C."/>
            <person name="Castanera R."/>
            <person name="Culley D."/>
            <person name="Daum C."/>
            <person name="Ezra D."/>
            <person name="Gonzalez J."/>
            <person name="Henrissat B."/>
            <person name="Kuo A."/>
            <person name="Liang C."/>
            <person name="Lipzen A."/>
            <person name="Lutzoni F."/>
            <person name="Magnuson J."/>
            <person name="Mondo S."/>
            <person name="Nolan M."/>
            <person name="Ohm R."/>
            <person name="Pangilinan J."/>
            <person name="Park H.-J."/>
            <person name="Ramirez L."/>
            <person name="Alfaro M."/>
            <person name="Sun H."/>
            <person name="Tritt A."/>
            <person name="Yoshinaga Y."/>
            <person name="Zwiers L.-H."/>
            <person name="Turgeon B."/>
            <person name="Goodwin S."/>
            <person name="Spatafora J."/>
            <person name="Crous P."/>
            <person name="Grigoriev I."/>
        </authorList>
    </citation>
    <scope>NUCLEOTIDE SEQUENCE</scope>
    <source>
        <strain evidence="1">CBS 122368</strain>
    </source>
</reference>
<evidence type="ECO:0008006" key="3">
    <source>
        <dbReference type="Google" id="ProtNLM"/>
    </source>
</evidence>